<proteinExistence type="predicted"/>
<gene>
    <name evidence="2" type="ORF">NKR19_g6623</name>
</gene>
<sequence length="487" mass="51280">MSVFSMIKKGRQAAKEHAAKQAEKQKAEAAKPPYKHVPKHAASDAISTGPSGYREADRPKIMEQNRRRSMMTASGLGMSGTSTPVHVGFPRVNSALSHVSYPAAYASPVVQMPRAYSYTSVQPGWSNHGGEVVYTPMESSSGSVKGKEVERVMVDSGRASRTSSKGSFGPYPVERSATSGPSRTSPVGSSSNSTSSQDDLEMKPVKHSSAAATSRSRRSGSGSGSGSGSDSPSHVRPAGEVDYFHRLHPSNPRRISDPSSAKQYMSQPRSTYVPQKQGGPRVTSLPPAAYGIPPVPALPAMQFGAPLAAPTMSSPDSSASIAASFATAASSVTMVPHATSRGSPPRLPVPEEIAGPIPAKEFDAYLPEIGVAVAAQPEARRRDSQRASKTARFAELEPIVSNVGGAAPAPRDVSPVKSATRTTVTPTYALPTEFDESSLTTPQQPTIPAQNRKGKLSKNPTAKLAKNDVVKKNRWSLRSSKATPVAV</sequence>
<dbReference type="EMBL" id="JANBVN010000105">
    <property type="protein sequence ID" value="KAJ9143961.1"/>
    <property type="molecule type" value="Genomic_DNA"/>
</dbReference>
<feature type="compositionally biased region" description="Polar residues" evidence="1">
    <location>
        <begin position="476"/>
        <end position="487"/>
    </location>
</feature>
<evidence type="ECO:0000313" key="2">
    <source>
        <dbReference type="EMBL" id="KAJ9143961.1"/>
    </source>
</evidence>
<feature type="compositionally biased region" description="Basic and acidic residues" evidence="1">
    <location>
        <begin position="13"/>
        <end position="29"/>
    </location>
</feature>
<organism evidence="2 3">
    <name type="scientific">Coniochaeta hoffmannii</name>
    <dbReference type="NCBI Taxonomy" id="91930"/>
    <lineage>
        <taxon>Eukaryota</taxon>
        <taxon>Fungi</taxon>
        <taxon>Dikarya</taxon>
        <taxon>Ascomycota</taxon>
        <taxon>Pezizomycotina</taxon>
        <taxon>Sordariomycetes</taxon>
        <taxon>Sordariomycetidae</taxon>
        <taxon>Coniochaetales</taxon>
        <taxon>Coniochaetaceae</taxon>
        <taxon>Coniochaeta</taxon>
    </lineage>
</organism>
<dbReference type="Proteomes" id="UP001174691">
    <property type="component" value="Unassembled WGS sequence"/>
</dbReference>
<keyword evidence="3" id="KW-1185">Reference proteome</keyword>
<feature type="region of interest" description="Disordered" evidence="1">
    <location>
        <begin position="155"/>
        <end position="281"/>
    </location>
</feature>
<dbReference type="AlphaFoldDB" id="A0AA38REF2"/>
<evidence type="ECO:0000256" key="1">
    <source>
        <dbReference type="SAM" id="MobiDB-lite"/>
    </source>
</evidence>
<comment type="caution">
    <text evidence="2">The sequence shown here is derived from an EMBL/GenBank/DDBJ whole genome shotgun (WGS) entry which is preliminary data.</text>
</comment>
<feature type="compositionally biased region" description="Polar residues" evidence="1">
    <location>
        <begin position="257"/>
        <end position="274"/>
    </location>
</feature>
<protein>
    <submittedName>
        <fullName evidence="2">Uncharacterized protein</fullName>
    </submittedName>
</protein>
<feature type="region of interest" description="Disordered" evidence="1">
    <location>
        <begin position="427"/>
        <end position="487"/>
    </location>
</feature>
<feature type="region of interest" description="Disordered" evidence="1">
    <location>
        <begin position="1"/>
        <end position="56"/>
    </location>
</feature>
<name>A0AA38REF2_9PEZI</name>
<reference evidence="2" key="1">
    <citation type="submission" date="2022-07" db="EMBL/GenBank/DDBJ databases">
        <title>Fungi with potential for degradation of polypropylene.</title>
        <authorList>
            <person name="Gostincar C."/>
        </authorList>
    </citation>
    <scope>NUCLEOTIDE SEQUENCE</scope>
    <source>
        <strain evidence="2">EXF-13287</strain>
    </source>
</reference>
<feature type="compositionally biased region" description="Low complexity" evidence="1">
    <location>
        <begin position="178"/>
        <end position="196"/>
    </location>
</feature>
<feature type="compositionally biased region" description="Polar residues" evidence="1">
    <location>
        <begin position="437"/>
        <end position="449"/>
    </location>
</feature>
<evidence type="ECO:0000313" key="3">
    <source>
        <dbReference type="Proteomes" id="UP001174691"/>
    </source>
</evidence>
<accession>A0AA38REF2</accession>